<keyword evidence="2" id="KW-1185">Reference proteome</keyword>
<reference evidence="1 2" key="1">
    <citation type="submission" date="2015-04" db="EMBL/GenBank/DDBJ databases">
        <authorList>
            <person name="Syromyatnikov M.Y."/>
            <person name="Popov V.N."/>
        </authorList>
    </citation>
    <scope>NUCLEOTIDE SEQUENCE [LARGE SCALE GENOMIC DNA]</scope>
    <source>
        <strain evidence="1 2">CECT 5292</strain>
    </source>
</reference>
<evidence type="ECO:0000313" key="1">
    <source>
        <dbReference type="EMBL" id="CRK76023.1"/>
    </source>
</evidence>
<proteinExistence type="predicted"/>
<accession>A0A0U1NNF1</accession>
<evidence type="ECO:0000313" key="2">
    <source>
        <dbReference type="Proteomes" id="UP000048949"/>
    </source>
</evidence>
<protein>
    <submittedName>
        <fullName evidence="1">Uncharacterized protein</fullName>
    </submittedName>
</protein>
<dbReference type="AlphaFoldDB" id="A0A0U1NNF1"/>
<dbReference type="RefSeq" id="WP_158441657.1">
    <property type="nucleotide sequence ID" value="NZ_CBFHGK010000007.1"/>
</dbReference>
<dbReference type="PROSITE" id="PS51257">
    <property type="entry name" value="PROKAR_LIPOPROTEIN"/>
    <property type="match status" value="1"/>
</dbReference>
<organism evidence="1 2">
    <name type="scientific">Nereida ignava</name>
    <dbReference type="NCBI Taxonomy" id="282199"/>
    <lineage>
        <taxon>Bacteria</taxon>
        <taxon>Pseudomonadati</taxon>
        <taxon>Pseudomonadota</taxon>
        <taxon>Alphaproteobacteria</taxon>
        <taxon>Rhodobacterales</taxon>
        <taxon>Roseobacteraceae</taxon>
        <taxon>Nereida</taxon>
    </lineage>
</organism>
<name>A0A0U1NNF1_9RHOB</name>
<sequence length="55" mass="5507">MRLLSTFCLLAITALSGCSGFIGDSSADNAVEVSVPQSTVDLLYGDGAAPEGTGQ</sequence>
<dbReference type="Proteomes" id="UP000048949">
    <property type="component" value="Unassembled WGS sequence"/>
</dbReference>
<gene>
    <name evidence="1" type="ORF">NIG5292_02080</name>
</gene>
<dbReference type="EMBL" id="CVQV01000011">
    <property type="protein sequence ID" value="CRK76023.1"/>
    <property type="molecule type" value="Genomic_DNA"/>
</dbReference>